<feature type="region of interest" description="Disordered" evidence="1">
    <location>
        <begin position="62"/>
        <end position="87"/>
    </location>
</feature>
<name>X1R5S2_9ZZZZ</name>
<accession>X1R5S2</accession>
<feature type="non-terminal residue" evidence="2">
    <location>
        <position position="111"/>
    </location>
</feature>
<proteinExistence type="predicted"/>
<dbReference type="AlphaFoldDB" id="X1R5S2"/>
<protein>
    <submittedName>
        <fullName evidence="2">Uncharacterized protein</fullName>
    </submittedName>
</protein>
<evidence type="ECO:0000313" key="2">
    <source>
        <dbReference type="EMBL" id="GAI62401.1"/>
    </source>
</evidence>
<gene>
    <name evidence="2" type="ORF">S12H4_07965</name>
</gene>
<reference evidence="2" key="1">
    <citation type="journal article" date="2014" name="Front. Microbiol.">
        <title>High frequency of phylogenetically diverse reductive dehalogenase-homologous genes in deep subseafloor sedimentary metagenomes.</title>
        <authorList>
            <person name="Kawai M."/>
            <person name="Futagami T."/>
            <person name="Toyoda A."/>
            <person name="Takaki Y."/>
            <person name="Nishi S."/>
            <person name="Hori S."/>
            <person name="Arai W."/>
            <person name="Tsubouchi T."/>
            <person name="Morono Y."/>
            <person name="Uchiyama I."/>
            <person name="Ito T."/>
            <person name="Fujiyama A."/>
            <person name="Inagaki F."/>
            <person name="Takami H."/>
        </authorList>
    </citation>
    <scope>NUCLEOTIDE SEQUENCE</scope>
    <source>
        <strain evidence="2">Expedition CK06-06</strain>
    </source>
</reference>
<comment type="caution">
    <text evidence="2">The sequence shown here is derived from an EMBL/GenBank/DDBJ whole genome shotgun (WGS) entry which is preliminary data.</text>
</comment>
<dbReference type="EMBL" id="BARW01003015">
    <property type="protein sequence ID" value="GAI62401.1"/>
    <property type="molecule type" value="Genomic_DNA"/>
</dbReference>
<sequence>MEETALVPVTKLMQDLALATSISEVKSIIDKAEALRYIIKKAGIGLEAQNLAAEGKLRAERRAGEMLAERDKHPPGPEPDKLHDVTYPPKLEELGISRIQSHRWQLEKSVP</sequence>
<organism evidence="2">
    <name type="scientific">marine sediment metagenome</name>
    <dbReference type="NCBI Taxonomy" id="412755"/>
    <lineage>
        <taxon>unclassified sequences</taxon>
        <taxon>metagenomes</taxon>
        <taxon>ecological metagenomes</taxon>
    </lineage>
</organism>
<evidence type="ECO:0000256" key="1">
    <source>
        <dbReference type="SAM" id="MobiDB-lite"/>
    </source>
</evidence>